<feature type="compositionally biased region" description="Polar residues" evidence="1">
    <location>
        <begin position="484"/>
        <end position="500"/>
    </location>
</feature>
<feature type="domain" description="Tri-helical" evidence="3">
    <location>
        <begin position="320"/>
        <end position="403"/>
    </location>
</feature>
<dbReference type="GeneID" id="39604624"/>
<feature type="region of interest" description="Disordered" evidence="1">
    <location>
        <begin position="112"/>
        <end position="176"/>
    </location>
</feature>
<evidence type="ECO:0000256" key="1">
    <source>
        <dbReference type="SAM" id="MobiDB-lite"/>
    </source>
</evidence>
<gene>
    <name evidence="5" type="ORF">D7B24_000935</name>
</gene>
<comment type="caution">
    <text evidence="5">The sequence shown here is derived from an EMBL/GenBank/DDBJ whole genome shotgun (WGS) entry which is preliminary data.</text>
</comment>
<feature type="compositionally biased region" description="Low complexity" evidence="1">
    <location>
        <begin position="434"/>
        <end position="445"/>
    </location>
</feature>
<dbReference type="EMBL" id="RBVV01000116">
    <property type="protein sequence ID" value="RNJ54078.1"/>
    <property type="molecule type" value="Genomic_DNA"/>
</dbReference>
<feature type="region of interest" description="Disordered" evidence="1">
    <location>
        <begin position="406"/>
        <end position="508"/>
    </location>
</feature>
<dbReference type="InterPro" id="IPR056669">
    <property type="entry name" value="DUF7767"/>
</dbReference>
<keyword evidence="6" id="KW-1185">Reference proteome</keyword>
<sequence length="648" mass="72248">MVYKWEAHKEICERLYIEEKKSFRVIAAYMKEHHNFGASPRSERALQCQFRRWGFPSRYKRVRKDDHLVAKVRELWEQNVSQREMHRIVNEEEGYEISSRELLRLRQEHNLMLRGRNGDRPSTEGPDDDDESMAEDGTPVSPGQHQDQNQDQEQAPSGAAAAAAAASAGEGQQQQQPVVELFPAPVKTSPAGKGHNKPRRLTKVFGLRSRDAAGPPRFPSELTLDEAKAILGLDEDSYVGMRAIFTRLCEEAGVIKKTIAGPDRWEGLKDALIRQFPPLEAEMWQSRDNHDGKKLALDVICTDCTKRLRVKNRNLTLPDARVVLGINPEETRQLRASWYKLVEENGVHSKTQAGVKQWNDLKNQWGQRCPIVQRVLTAGNTQSTHEDKLRALELLARDVMKRRWDDAGRAKKAQAGKKASATPSAETAGKAAKQTQTQTQTQQQQASRPGLEPRFVVADAPMGDNPHAEEQDGDGTAGNGQDHMYQSNYPDPQVSAQQPYASPHNPQRVVLDSTLGSSLLMAVNSESAAYQQQQQQQHMSPQQQAAPGPPSTSTAIFLRLSPLSTYETSTSLWIATMSAHSVRELRHVAVEKFPNAACLRVEGILKDGKGGEMPLLIDGDTELEAYLTHLNGATPTFSVQLVPGWRPA</sequence>
<dbReference type="STRING" id="1051616.A0A3M9Y3R5"/>
<dbReference type="RefSeq" id="XP_028492236.1">
    <property type="nucleotide sequence ID" value="XM_028635182.1"/>
</dbReference>
<feature type="compositionally biased region" description="Low complexity" evidence="1">
    <location>
        <begin position="528"/>
        <end position="546"/>
    </location>
</feature>
<feature type="domain" description="DUF7767" evidence="4">
    <location>
        <begin position="551"/>
        <end position="643"/>
    </location>
</feature>
<feature type="domain" description="Tri-helical" evidence="3">
    <location>
        <begin position="227"/>
        <end position="310"/>
    </location>
</feature>
<evidence type="ECO:0000259" key="2">
    <source>
        <dbReference type="Pfam" id="PF14420"/>
    </source>
</evidence>
<evidence type="ECO:0000259" key="3">
    <source>
        <dbReference type="Pfam" id="PF24465"/>
    </source>
</evidence>
<dbReference type="AlphaFoldDB" id="A0A3M9Y3R5"/>
<feature type="compositionally biased region" description="Basic and acidic residues" evidence="1">
    <location>
        <begin position="112"/>
        <end position="122"/>
    </location>
</feature>
<feature type="compositionally biased region" description="Acidic residues" evidence="1">
    <location>
        <begin position="125"/>
        <end position="134"/>
    </location>
</feature>
<feature type="compositionally biased region" description="Low complexity" evidence="1">
    <location>
        <begin position="144"/>
        <end position="176"/>
    </location>
</feature>
<reference evidence="5 6" key="1">
    <citation type="submission" date="2018-10" db="EMBL/GenBank/DDBJ databases">
        <title>Genome sequence of Verticillium nonalfalfae VnAa140.</title>
        <authorList>
            <person name="Stajich J.E."/>
            <person name="Kasson M.T."/>
        </authorList>
    </citation>
    <scope>NUCLEOTIDE SEQUENCE [LARGE SCALE GENOMIC DNA]</scope>
    <source>
        <strain evidence="5 6">VnAa140</strain>
    </source>
</reference>
<dbReference type="Pfam" id="PF24962">
    <property type="entry name" value="DUF7767"/>
    <property type="match status" value="1"/>
</dbReference>
<accession>A0A3M9Y3R5</accession>
<feature type="domain" description="Clr5" evidence="2">
    <location>
        <begin position="1"/>
        <end position="56"/>
    </location>
</feature>
<dbReference type="InterPro" id="IPR057940">
    <property type="entry name" value="Tri-helical_dom"/>
</dbReference>
<evidence type="ECO:0000259" key="4">
    <source>
        <dbReference type="Pfam" id="PF24962"/>
    </source>
</evidence>
<dbReference type="Pfam" id="PF14420">
    <property type="entry name" value="Clr5"/>
    <property type="match status" value="1"/>
</dbReference>
<dbReference type="InterPro" id="IPR025676">
    <property type="entry name" value="Clr5_dom"/>
</dbReference>
<organism evidence="5 6">
    <name type="scientific">Verticillium nonalfalfae</name>
    <dbReference type="NCBI Taxonomy" id="1051616"/>
    <lineage>
        <taxon>Eukaryota</taxon>
        <taxon>Fungi</taxon>
        <taxon>Dikarya</taxon>
        <taxon>Ascomycota</taxon>
        <taxon>Pezizomycotina</taxon>
        <taxon>Sordariomycetes</taxon>
        <taxon>Hypocreomycetidae</taxon>
        <taxon>Glomerellales</taxon>
        <taxon>Plectosphaerellaceae</taxon>
        <taxon>Verticillium</taxon>
    </lineage>
</organism>
<protein>
    <submittedName>
        <fullName evidence="5">Uncharacterized protein</fullName>
    </submittedName>
</protein>
<name>A0A3M9Y3R5_9PEZI</name>
<dbReference type="Pfam" id="PF24465">
    <property type="entry name" value="Tri-helical"/>
    <property type="match status" value="2"/>
</dbReference>
<dbReference type="PANTHER" id="PTHR38788">
    <property type="entry name" value="CLR5 DOMAIN-CONTAINING PROTEIN"/>
    <property type="match status" value="1"/>
</dbReference>
<feature type="region of interest" description="Disordered" evidence="1">
    <location>
        <begin position="526"/>
        <end position="553"/>
    </location>
</feature>
<dbReference type="PANTHER" id="PTHR38788:SF5">
    <property type="entry name" value="CLR5 DOMAIN-CONTAINING PROTEIN"/>
    <property type="match status" value="1"/>
</dbReference>
<evidence type="ECO:0000313" key="5">
    <source>
        <dbReference type="EMBL" id="RNJ54078.1"/>
    </source>
</evidence>
<evidence type="ECO:0000313" key="6">
    <source>
        <dbReference type="Proteomes" id="UP000267145"/>
    </source>
</evidence>
<dbReference type="Proteomes" id="UP000267145">
    <property type="component" value="Unassembled WGS sequence"/>
</dbReference>
<proteinExistence type="predicted"/>